<evidence type="ECO:0000256" key="4">
    <source>
        <dbReference type="ARBA" id="ARBA00022723"/>
    </source>
</evidence>
<dbReference type="GO" id="GO:0061630">
    <property type="term" value="F:ubiquitin protein ligase activity"/>
    <property type="evidence" value="ECO:0007669"/>
    <property type="project" value="UniProtKB-EC"/>
</dbReference>
<organism evidence="10">
    <name type="scientific">Neobodo designis</name>
    <name type="common">Flagellated protozoan</name>
    <name type="synonym">Bodo designis</name>
    <dbReference type="NCBI Taxonomy" id="312471"/>
    <lineage>
        <taxon>Eukaryota</taxon>
        <taxon>Discoba</taxon>
        <taxon>Euglenozoa</taxon>
        <taxon>Kinetoplastea</taxon>
        <taxon>Metakinetoplastina</taxon>
        <taxon>Neobodonida</taxon>
        <taxon>Neobodo</taxon>
    </lineage>
</organism>
<dbReference type="Pfam" id="PF22191">
    <property type="entry name" value="IBR_1"/>
    <property type="match status" value="1"/>
</dbReference>
<dbReference type="EC" id="2.3.2.31" evidence="2"/>
<dbReference type="InterPro" id="IPR048962">
    <property type="entry name" value="ARIH1-like_UBL"/>
</dbReference>
<dbReference type="InterPro" id="IPR031127">
    <property type="entry name" value="E3_UB_ligase_RBR"/>
</dbReference>
<evidence type="ECO:0000313" key="10">
    <source>
        <dbReference type="EMBL" id="CAD9126944.1"/>
    </source>
</evidence>
<dbReference type="PROSITE" id="PS51873">
    <property type="entry name" value="TRIAD"/>
    <property type="match status" value="1"/>
</dbReference>
<evidence type="ECO:0000256" key="1">
    <source>
        <dbReference type="ARBA" id="ARBA00001798"/>
    </source>
</evidence>
<keyword evidence="3" id="KW-0808">Transferase</keyword>
<keyword evidence="7" id="KW-0833">Ubl conjugation pathway</keyword>
<dbReference type="Pfam" id="PF01485">
    <property type="entry name" value="IBR"/>
    <property type="match status" value="1"/>
</dbReference>
<dbReference type="InterPro" id="IPR013083">
    <property type="entry name" value="Znf_RING/FYVE/PHD"/>
</dbReference>
<dbReference type="InterPro" id="IPR002867">
    <property type="entry name" value="IBR_dom"/>
</dbReference>
<feature type="domain" description="RING-type" evidence="9">
    <location>
        <begin position="118"/>
        <end position="337"/>
    </location>
</feature>
<keyword evidence="6" id="KW-0863">Zinc-finger</keyword>
<dbReference type="AlphaFoldDB" id="A0A7S1Q8V7"/>
<keyword evidence="5" id="KW-0677">Repeat</keyword>
<dbReference type="PANTHER" id="PTHR11685">
    <property type="entry name" value="RBR FAMILY RING FINGER AND IBR DOMAIN-CONTAINING"/>
    <property type="match status" value="1"/>
</dbReference>
<sequence length="490" mass="55166">MSDADEYVFDDGDCAYDDGDDGGMMGDYAVGSDALFTQPETKEKPKLLTHAQVLDLVDERVADVVAVMAWSPTSALLMLHHCKWSTDRVKERYFEDPDALIKASGVKDMDDKFVVSDCECDCGMCWDSVPAGSSAALACCHAFCMDCWGSHLQYALKNQGSNVIAVRCPQKECPQFCGRQAYAAVFGKKSAEFARYAEFVVKAFVENSDRHRECPAPNCNLVAQYMRPMAAVEGPSAPVHCDCGFDFCFACGFEDHAPASCAEMTAWRKKEVDESETANWVAANTKPCPGKSCGKTVEKNGGCNHMTCPACKHEWCWVCEGPWSTHGSSYYKCNQFDKKGGESERERNRDAARSELERYIHYYSRYQNHGRSRKLDKVVLQRTQNRISRELAASTAASIIDLDYLNKTATVLTKCRHALQYTYVYAFYMKDQRQKDLFEFNQAQLEYWTELLSEYIEDTTGAHSKQEVVNRTSTAEKMLEKMQEGCVKLS</sequence>
<dbReference type="SUPFAM" id="SSF57850">
    <property type="entry name" value="RING/U-box"/>
    <property type="match status" value="3"/>
</dbReference>
<dbReference type="InterPro" id="IPR044066">
    <property type="entry name" value="TRIAD_supradom"/>
</dbReference>
<dbReference type="Pfam" id="PF19422">
    <property type="entry name" value="Ariadne"/>
    <property type="match status" value="1"/>
</dbReference>
<evidence type="ECO:0000256" key="2">
    <source>
        <dbReference type="ARBA" id="ARBA00012251"/>
    </source>
</evidence>
<dbReference type="GO" id="GO:0008270">
    <property type="term" value="F:zinc ion binding"/>
    <property type="evidence" value="ECO:0007669"/>
    <property type="project" value="UniProtKB-KW"/>
</dbReference>
<name>A0A7S1Q8V7_NEODS</name>
<dbReference type="GO" id="GO:0016567">
    <property type="term" value="P:protein ubiquitination"/>
    <property type="evidence" value="ECO:0007669"/>
    <property type="project" value="InterPro"/>
</dbReference>
<protein>
    <recommendedName>
        <fullName evidence="2">RBR-type E3 ubiquitin transferase</fullName>
        <ecNumber evidence="2">2.3.2.31</ecNumber>
    </recommendedName>
</protein>
<reference evidence="10" key="1">
    <citation type="submission" date="2021-01" db="EMBL/GenBank/DDBJ databases">
        <authorList>
            <person name="Corre E."/>
            <person name="Pelletier E."/>
            <person name="Niang G."/>
            <person name="Scheremetjew M."/>
            <person name="Finn R."/>
            <person name="Kale V."/>
            <person name="Holt S."/>
            <person name="Cochrane G."/>
            <person name="Meng A."/>
            <person name="Brown T."/>
            <person name="Cohen L."/>
        </authorList>
    </citation>
    <scope>NUCLEOTIDE SEQUENCE</scope>
    <source>
        <strain evidence="10">CCAP 1951/1</strain>
    </source>
</reference>
<dbReference type="Gene3D" id="3.30.40.10">
    <property type="entry name" value="Zinc/RING finger domain, C3HC4 (zinc finger)"/>
    <property type="match status" value="1"/>
</dbReference>
<keyword evidence="4" id="KW-0479">Metal-binding</keyword>
<evidence type="ECO:0000256" key="6">
    <source>
        <dbReference type="ARBA" id="ARBA00022771"/>
    </source>
</evidence>
<evidence type="ECO:0000256" key="7">
    <source>
        <dbReference type="ARBA" id="ARBA00022786"/>
    </source>
</evidence>
<dbReference type="EMBL" id="HBGF01030534">
    <property type="protein sequence ID" value="CAD9126944.1"/>
    <property type="molecule type" value="Transcribed_RNA"/>
</dbReference>
<comment type="catalytic activity">
    <reaction evidence="1">
        <text>[E2 ubiquitin-conjugating enzyme]-S-ubiquitinyl-L-cysteine + [acceptor protein]-L-lysine = [E2 ubiquitin-conjugating enzyme]-L-cysteine + [acceptor protein]-N(6)-ubiquitinyl-L-lysine.</text>
        <dbReference type="EC" id="2.3.2.31"/>
    </reaction>
</comment>
<dbReference type="FunFam" id="1.20.120.1750:FF:000002">
    <property type="entry name" value="RBR-type E3 ubiquitin transferase"/>
    <property type="match status" value="1"/>
</dbReference>
<dbReference type="Gene3D" id="1.20.120.1750">
    <property type="match status" value="1"/>
</dbReference>
<keyword evidence="8" id="KW-0862">Zinc</keyword>
<accession>A0A7S1Q8V7</accession>
<dbReference type="SMART" id="SM00647">
    <property type="entry name" value="IBR"/>
    <property type="match status" value="2"/>
</dbReference>
<dbReference type="Pfam" id="PF21235">
    <property type="entry name" value="UBA_ARI1"/>
    <property type="match status" value="1"/>
</dbReference>
<evidence type="ECO:0000259" key="9">
    <source>
        <dbReference type="PROSITE" id="PS51873"/>
    </source>
</evidence>
<evidence type="ECO:0000256" key="8">
    <source>
        <dbReference type="ARBA" id="ARBA00022833"/>
    </source>
</evidence>
<proteinExistence type="predicted"/>
<evidence type="ECO:0000256" key="3">
    <source>
        <dbReference type="ARBA" id="ARBA00022679"/>
    </source>
</evidence>
<dbReference type="InterPro" id="IPR045840">
    <property type="entry name" value="Ariadne"/>
</dbReference>
<evidence type="ECO:0000256" key="5">
    <source>
        <dbReference type="ARBA" id="ARBA00022737"/>
    </source>
</evidence>
<gene>
    <name evidence="10" type="ORF">NDES1114_LOCUS20354</name>
</gene>